<gene>
    <name evidence="1" type="ORF">TUM4438_35220</name>
</gene>
<proteinExistence type="predicted"/>
<comment type="caution">
    <text evidence="1">The sequence shown here is derived from an EMBL/GenBank/DDBJ whole genome shotgun (WGS) entry which is preliminary data.</text>
</comment>
<evidence type="ECO:0000313" key="1">
    <source>
        <dbReference type="EMBL" id="GIU50124.1"/>
    </source>
</evidence>
<sequence>MHIWHIFEKRLNVTLLMTCLFTLHLNQRSGVVMEIQEYEGAYYQLQDEMLESLPVEMDEEAFLD</sequence>
<dbReference type="Proteomes" id="UP000887104">
    <property type="component" value="Unassembled WGS sequence"/>
</dbReference>
<dbReference type="EMBL" id="BPEY01000080">
    <property type="protein sequence ID" value="GIU50124.1"/>
    <property type="molecule type" value="Genomic_DNA"/>
</dbReference>
<reference evidence="1" key="1">
    <citation type="submission" date="2021-05" db="EMBL/GenBank/DDBJ databases">
        <title>Molecular characterization for Shewanella algae harboring chromosomal blaOXA-55-like strains isolated from clinical and environment sample.</title>
        <authorList>
            <person name="Ohama Y."/>
            <person name="Aoki K."/>
            <person name="Harada S."/>
            <person name="Moriya K."/>
            <person name="Ishii Y."/>
            <person name="Tateda K."/>
        </authorList>
    </citation>
    <scope>NUCLEOTIDE SEQUENCE</scope>
    <source>
        <strain evidence="1">JCM 11563</strain>
    </source>
</reference>
<protein>
    <submittedName>
        <fullName evidence="1">Uncharacterized protein</fullName>
    </submittedName>
</protein>
<keyword evidence="2" id="KW-1185">Reference proteome</keyword>
<evidence type="ECO:0000313" key="2">
    <source>
        <dbReference type="Proteomes" id="UP000887104"/>
    </source>
</evidence>
<name>A0ABQ4PP14_9GAMM</name>
<accession>A0ABQ4PP14</accession>
<organism evidence="1 2">
    <name type="scientific">Shewanella sairae</name>
    <dbReference type="NCBI Taxonomy" id="190310"/>
    <lineage>
        <taxon>Bacteria</taxon>
        <taxon>Pseudomonadati</taxon>
        <taxon>Pseudomonadota</taxon>
        <taxon>Gammaproteobacteria</taxon>
        <taxon>Alteromonadales</taxon>
        <taxon>Shewanellaceae</taxon>
        <taxon>Shewanella</taxon>
    </lineage>
</organism>